<sequence>MYEENYFFRNSGMTLCSMPFWLVICFLALSSHSLPSCGQTVQYHRLCQNRTHRGRHGNQQFRSCQLNKKQPFSMIGSY</sequence>
<name>A0AAE3DCB0_9FIRM</name>
<evidence type="ECO:0000313" key="2">
    <source>
        <dbReference type="Proteomes" id="UP001198220"/>
    </source>
</evidence>
<dbReference type="Pfam" id="PF13536">
    <property type="entry name" value="EmrE"/>
    <property type="match status" value="1"/>
</dbReference>
<gene>
    <name evidence="1" type="ORF">LKD36_10480</name>
</gene>
<dbReference type="InterPro" id="IPR032713">
    <property type="entry name" value="EmrE"/>
</dbReference>
<proteinExistence type="predicted"/>
<comment type="caution">
    <text evidence="1">The sequence shown here is derived from an EMBL/GenBank/DDBJ whole genome shotgun (WGS) entry which is preliminary data.</text>
</comment>
<evidence type="ECO:0000313" key="1">
    <source>
        <dbReference type="EMBL" id="MCC2126606.1"/>
    </source>
</evidence>
<dbReference type="Proteomes" id="UP001198220">
    <property type="component" value="Unassembled WGS sequence"/>
</dbReference>
<protein>
    <submittedName>
        <fullName evidence="1">Multidrug resistance efflux transporter family protein</fullName>
    </submittedName>
</protein>
<accession>A0AAE3DCB0</accession>
<reference evidence="1 2" key="1">
    <citation type="submission" date="2021-10" db="EMBL/GenBank/DDBJ databases">
        <title>Anaerobic single-cell dispensing facilitates the cultivation of human gut bacteria.</title>
        <authorList>
            <person name="Afrizal A."/>
        </authorList>
    </citation>
    <scope>NUCLEOTIDE SEQUENCE [LARGE SCALE GENOMIC DNA]</scope>
    <source>
        <strain evidence="1 2">CLA-AA-H276</strain>
    </source>
</reference>
<dbReference type="RefSeq" id="WP_408610920.1">
    <property type="nucleotide sequence ID" value="NZ_JAJEPS010000009.1"/>
</dbReference>
<keyword evidence="2" id="KW-1185">Reference proteome</keyword>
<dbReference type="EMBL" id="JAJEPS010000009">
    <property type="protein sequence ID" value="MCC2126606.1"/>
    <property type="molecule type" value="Genomic_DNA"/>
</dbReference>
<organism evidence="1 2">
    <name type="scientific">Hominiventricola filiformis</name>
    <dbReference type="NCBI Taxonomy" id="2885352"/>
    <lineage>
        <taxon>Bacteria</taxon>
        <taxon>Bacillati</taxon>
        <taxon>Bacillota</taxon>
        <taxon>Clostridia</taxon>
        <taxon>Lachnospirales</taxon>
        <taxon>Lachnospiraceae</taxon>
        <taxon>Hominiventricola</taxon>
    </lineage>
</organism>
<dbReference type="AlphaFoldDB" id="A0AAE3DCB0"/>